<keyword evidence="2" id="KW-1185">Reference proteome</keyword>
<protein>
    <submittedName>
        <fullName evidence="1">Uncharacterized protein</fullName>
    </submittedName>
</protein>
<dbReference type="Proteomes" id="UP000799754">
    <property type="component" value="Unassembled WGS sequence"/>
</dbReference>
<reference evidence="1" key="1">
    <citation type="journal article" date="2020" name="Stud. Mycol.">
        <title>101 Dothideomycetes genomes: a test case for predicting lifestyles and emergence of pathogens.</title>
        <authorList>
            <person name="Haridas S."/>
            <person name="Albert R."/>
            <person name="Binder M."/>
            <person name="Bloem J."/>
            <person name="Labutti K."/>
            <person name="Salamov A."/>
            <person name="Andreopoulos B."/>
            <person name="Baker S."/>
            <person name="Barry K."/>
            <person name="Bills G."/>
            <person name="Bluhm B."/>
            <person name="Cannon C."/>
            <person name="Castanera R."/>
            <person name="Culley D."/>
            <person name="Daum C."/>
            <person name="Ezra D."/>
            <person name="Gonzalez J."/>
            <person name="Henrissat B."/>
            <person name="Kuo A."/>
            <person name="Liang C."/>
            <person name="Lipzen A."/>
            <person name="Lutzoni F."/>
            <person name="Magnuson J."/>
            <person name="Mondo S."/>
            <person name="Nolan M."/>
            <person name="Ohm R."/>
            <person name="Pangilinan J."/>
            <person name="Park H.-J."/>
            <person name="Ramirez L."/>
            <person name="Alfaro M."/>
            <person name="Sun H."/>
            <person name="Tritt A."/>
            <person name="Yoshinaga Y."/>
            <person name="Zwiers L.-H."/>
            <person name="Turgeon B."/>
            <person name="Goodwin S."/>
            <person name="Spatafora J."/>
            <person name="Crous P."/>
            <person name="Grigoriev I."/>
        </authorList>
    </citation>
    <scope>NUCLEOTIDE SEQUENCE</scope>
    <source>
        <strain evidence="1">CBS 525.71</strain>
    </source>
</reference>
<accession>A0ACB6S2I6</accession>
<dbReference type="EMBL" id="MU006713">
    <property type="protein sequence ID" value="KAF2628455.1"/>
    <property type="molecule type" value="Genomic_DNA"/>
</dbReference>
<proteinExistence type="predicted"/>
<evidence type="ECO:0000313" key="1">
    <source>
        <dbReference type="EMBL" id="KAF2628455.1"/>
    </source>
</evidence>
<sequence length="365" mass="39751">MEEVAPAPPAPFDSATFNPWFQNVTMYAPDGSIMNVNMEHVNLYRLYIARVAISFGSQIGASVVLLLLLLLLTRSEKRKSSIFILNALCLFANSLRCIFLACYVTSGLMHPYTQLSGYPRATSTDLALSIIPTTLSLVVITLVMASLSLQTWVACVTTSNLQRILIIGVTTAMALVSVGFKFAFVVASNIAIIQLTNRGTDRLGAGAYITQAVAILLYSCVFTWKLGYAVIQRRRLKMLQSGSMQIVFIMGCQTMIIPAIFSTIQFYQPLLDKVPEVGTMVLTVLCIFLPLSAIWAGVANDAAIAHRGHDAHHHLINSHFGRGASAIATTDSAIAFDKSHHMSCSTCSYAKKAFASSQLSESYML</sequence>
<comment type="caution">
    <text evidence="1">The sequence shown here is derived from an EMBL/GenBank/DDBJ whole genome shotgun (WGS) entry which is preliminary data.</text>
</comment>
<name>A0ACB6S2I6_9PLEO</name>
<organism evidence="1 2">
    <name type="scientific">Macroventuria anomochaeta</name>
    <dbReference type="NCBI Taxonomy" id="301207"/>
    <lineage>
        <taxon>Eukaryota</taxon>
        <taxon>Fungi</taxon>
        <taxon>Dikarya</taxon>
        <taxon>Ascomycota</taxon>
        <taxon>Pezizomycotina</taxon>
        <taxon>Dothideomycetes</taxon>
        <taxon>Pleosporomycetidae</taxon>
        <taxon>Pleosporales</taxon>
        <taxon>Pleosporineae</taxon>
        <taxon>Didymellaceae</taxon>
        <taxon>Macroventuria</taxon>
    </lineage>
</organism>
<gene>
    <name evidence="1" type="ORF">BU25DRAFT_439432</name>
</gene>
<evidence type="ECO:0000313" key="2">
    <source>
        <dbReference type="Proteomes" id="UP000799754"/>
    </source>
</evidence>